<dbReference type="Proteomes" id="UP000292957">
    <property type="component" value="Unassembled WGS sequence"/>
</dbReference>
<organism evidence="2">
    <name type="scientific">Dichomitus squalens</name>
    <dbReference type="NCBI Taxonomy" id="114155"/>
    <lineage>
        <taxon>Eukaryota</taxon>
        <taxon>Fungi</taxon>
        <taxon>Dikarya</taxon>
        <taxon>Basidiomycota</taxon>
        <taxon>Agaricomycotina</taxon>
        <taxon>Agaricomycetes</taxon>
        <taxon>Polyporales</taxon>
        <taxon>Polyporaceae</taxon>
        <taxon>Dichomitus</taxon>
    </lineage>
</organism>
<dbReference type="GO" id="GO:0005737">
    <property type="term" value="C:cytoplasm"/>
    <property type="evidence" value="ECO:0007669"/>
    <property type="project" value="TreeGrafter"/>
</dbReference>
<dbReference type="Gene3D" id="3.20.20.140">
    <property type="entry name" value="Metal-dependent hydrolases"/>
    <property type="match status" value="2"/>
</dbReference>
<dbReference type="InterPro" id="IPR006680">
    <property type="entry name" value="Amidohydro-rel"/>
</dbReference>
<proteinExistence type="predicted"/>
<dbReference type="SUPFAM" id="SSF51338">
    <property type="entry name" value="Composite domain of metallo-dependent hydrolases"/>
    <property type="match status" value="1"/>
</dbReference>
<dbReference type="SUPFAM" id="SSF51556">
    <property type="entry name" value="Metallo-dependent hydrolases"/>
    <property type="match status" value="1"/>
</dbReference>
<feature type="domain" description="Amidohydrolase-related" evidence="1">
    <location>
        <begin position="157"/>
        <end position="515"/>
    </location>
</feature>
<protein>
    <submittedName>
        <fullName evidence="2">Composite domain of metallo-dependent hydrolase</fullName>
    </submittedName>
</protein>
<dbReference type="InterPro" id="IPR032466">
    <property type="entry name" value="Metal_Hydrolase"/>
</dbReference>
<gene>
    <name evidence="2" type="ORF">BD311DRAFT_822431</name>
</gene>
<evidence type="ECO:0000259" key="1">
    <source>
        <dbReference type="Pfam" id="PF01979"/>
    </source>
</evidence>
<dbReference type="PANTHER" id="PTHR43668">
    <property type="entry name" value="ALLANTOINASE"/>
    <property type="match status" value="1"/>
</dbReference>
<dbReference type="OrthoDB" id="10258955at2759"/>
<dbReference type="InterPro" id="IPR050138">
    <property type="entry name" value="DHOase/Allantoinase_Hydrolase"/>
</dbReference>
<dbReference type="PANTHER" id="PTHR43668:SF5">
    <property type="entry name" value="AMIDOHYDROLASE 3 DOMAIN-CONTAINING PROTEIN"/>
    <property type="match status" value="1"/>
</dbReference>
<dbReference type="GO" id="GO:0004038">
    <property type="term" value="F:allantoinase activity"/>
    <property type="evidence" value="ECO:0007669"/>
    <property type="project" value="TreeGrafter"/>
</dbReference>
<dbReference type="GO" id="GO:0006145">
    <property type="term" value="P:purine nucleobase catabolic process"/>
    <property type="evidence" value="ECO:0007669"/>
    <property type="project" value="TreeGrafter"/>
</dbReference>
<accession>A0A4Q9MAP1</accession>
<dbReference type="Pfam" id="PF01979">
    <property type="entry name" value="Amidohydro_1"/>
    <property type="match status" value="1"/>
</dbReference>
<dbReference type="InterPro" id="IPR011059">
    <property type="entry name" value="Metal-dep_hydrolase_composite"/>
</dbReference>
<dbReference type="AlphaFoldDB" id="A0A4Q9MAP1"/>
<reference evidence="2" key="1">
    <citation type="submission" date="2019-01" db="EMBL/GenBank/DDBJ databases">
        <title>Draft genome sequences of three monokaryotic isolates of the white-rot basidiomycete fungus Dichomitus squalens.</title>
        <authorList>
            <consortium name="DOE Joint Genome Institute"/>
            <person name="Lopez S.C."/>
            <person name="Andreopoulos B."/>
            <person name="Pangilinan J."/>
            <person name="Lipzen A."/>
            <person name="Riley R."/>
            <person name="Ahrendt S."/>
            <person name="Ng V."/>
            <person name="Barry K."/>
            <person name="Daum C."/>
            <person name="Grigoriev I.V."/>
            <person name="Hilden K.S."/>
            <person name="Makela M.R."/>
            <person name="de Vries R.P."/>
        </authorList>
    </citation>
    <scope>NUCLEOTIDE SEQUENCE [LARGE SCALE GENOMIC DNA]</scope>
    <source>
        <strain evidence="2">OM18370.1</strain>
    </source>
</reference>
<sequence length="981" mass="105552">MKSASFLPVPLDTPAREPARRRDAVSRRFRLLLSFVVLLATFQCSRVLLQAHTDDHRRAVNVPLDAAGILEKCSLLETKPGPPPDFYARTQNDRFVSGTKPTLIKNATVWTGEADGFEVVHGDILLDRGLIKQIGDISTGSYSEDSVYHIDAHGKWVSPGIVDLHSHLGVLSVPELSGASDGNSRKGPILPWLRALDALNTRDEAYRLSISGGVTTSLVLPGSANAIGGQAAVIKLRPTAERSPTSMLLENPYEKNTTVYDPKVAVRFRQMKHACGENPDRVYSGTRMDTAWAFRQAYDKARQIKEAQDEFCTKATRGDWAGLGAYPEDLQWEALVDVLRGRVKVHTHCYETVDLDDLVRITNEFKFSIAAFHHAHETYLVPDTLKSAYGEPTVLPSCHPPAAALFASHGRYKREAYRGSEFAPRILADNGIQVVLKSDHPVLDSRFLLWEAQQAYYHGLPHNLALAAVTTTPATIMGQSHRIGFLKEGYDADVVLWDSHPLALGATPQQVWIDGVPQLVHPAILSAKPSALQSLPKVPNFDKEAEEVLQYDGLPPLEPKASLGEGRTIVFANVSSIFVRSDIAPGVRQIPTALETGYEGQEGQRVSVIVRAGKITCIGAPDSACVRDALYASYGADKPVDVFDLEGGSISPGLTTFGSHLGLEDLQGEASTKDGVAPDALNRGVPGIAGGSGALVRAVDGLVFATRNAYTAYRAGVTTGIVSPQSNGFLSGLNTAFSLATPHKLADGAIVQRAGAVHVSIHLGSQQSVSTQIAALRHLLLNQTDGDLGEWFDGIRKGNATLVVDAESADVIATVVELKKEVESVLGLAQGNTLKVTIAGGKEAHLLAQELGNAGVGVILTEPRPFPKQWEARRILPGPPLSHKSQIVTLVEHNVTVGLGTVDADKARNIRFDAGWAALESDKAISKAEAIALVSTNVEKLLGIERDEDEVELVATSGGDLFEFSKVIGVISPRRGVVDVF</sequence>
<evidence type="ECO:0000313" key="2">
    <source>
        <dbReference type="EMBL" id="TBU22796.1"/>
    </source>
</evidence>
<dbReference type="EMBL" id="ML143526">
    <property type="protein sequence ID" value="TBU22796.1"/>
    <property type="molecule type" value="Genomic_DNA"/>
</dbReference>
<name>A0A4Q9MAP1_9APHY</name>
<keyword evidence="2" id="KW-0378">Hydrolase</keyword>